<evidence type="ECO:0000313" key="1">
    <source>
        <dbReference type="EMBL" id="BBE17917.1"/>
    </source>
</evidence>
<protein>
    <recommendedName>
        <fullName evidence="3">Lipoprotein</fullName>
    </recommendedName>
</protein>
<evidence type="ECO:0008006" key="3">
    <source>
        <dbReference type="Google" id="ProtNLM"/>
    </source>
</evidence>
<organism evidence="1 2">
    <name type="scientific">Aquipluma nitroreducens</name>
    <dbReference type="NCBI Taxonomy" id="2010828"/>
    <lineage>
        <taxon>Bacteria</taxon>
        <taxon>Pseudomonadati</taxon>
        <taxon>Bacteroidota</taxon>
        <taxon>Bacteroidia</taxon>
        <taxon>Marinilabiliales</taxon>
        <taxon>Prolixibacteraceae</taxon>
        <taxon>Aquipluma</taxon>
    </lineage>
</organism>
<proteinExistence type="predicted"/>
<evidence type="ECO:0000313" key="2">
    <source>
        <dbReference type="Proteomes" id="UP001193389"/>
    </source>
</evidence>
<dbReference type="EMBL" id="AP018694">
    <property type="protein sequence ID" value="BBE17917.1"/>
    <property type="molecule type" value="Genomic_DNA"/>
</dbReference>
<name>A0A5K7S8U2_9BACT</name>
<dbReference type="Proteomes" id="UP001193389">
    <property type="component" value="Chromosome"/>
</dbReference>
<keyword evidence="2" id="KW-1185">Reference proteome</keyword>
<gene>
    <name evidence="1" type="ORF">AQPE_2076</name>
</gene>
<dbReference type="KEGG" id="anf:AQPE_2076"/>
<sequence length="137" mass="15508">MKTLSVLKYLLVFFFFAGIGCEETIIEQGFTIGRETNFQVNQLYTSANGQYTLKITEIKDSRCAEGVQCVWQGEVILKGEWTENNNKSSFEIHSVVSDQTKEPIGYTIKIVDAKPYPKYGTVSKPEDLVVTLLIQKK</sequence>
<dbReference type="RefSeq" id="WP_318350876.1">
    <property type="nucleotide sequence ID" value="NZ_AP018694.1"/>
</dbReference>
<dbReference type="AlphaFoldDB" id="A0A5K7S8U2"/>
<accession>A0A5K7S8U2</accession>
<dbReference type="PROSITE" id="PS51257">
    <property type="entry name" value="PROKAR_LIPOPROTEIN"/>
    <property type="match status" value="1"/>
</dbReference>
<reference evidence="1" key="1">
    <citation type="journal article" date="2020" name="Int. J. Syst. Evol. Microbiol.">
        <title>Aquipluma nitroreducens gen. nov. sp. nov., a novel facultatively anaerobic bacterium isolated from a freshwater lake.</title>
        <authorList>
            <person name="Watanabe M."/>
            <person name="Kojima H."/>
            <person name="Fukui M."/>
        </authorList>
    </citation>
    <scope>NUCLEOTIDE SEQUENCE</scope>
    <source>
        <strain evidence="1">MeG22</strain>
    </source>
</reference>